<dbReference type="EMBL" id="CP041334">
    <property type="protein sequence ID" value="QKY72962.1"/>
    <property type="molecule type" value="Genomic_DNA"/>
</dbReference>
<sequence>MARKYVMTELGVEIQCSKCKEFYPADTEFFYSQIRNKWGLHSWCKACYEEQPSVIIRRQRCKQRMLANNSRGNKQ</sequence>
<organism evidence="1 2">
    <name type="scientific">Glaesserella parasuis</name>
    <name type="common">Haemophilus parasuis</name>
    <dbReference type="NCBI Taxonomy" id="738"/>
    <lineage>
        <taxon>Bacteria</taxon>
        <taxon>Pseudomonadati</taxon>
        <taxon>Pseudomonadota</taxon>
        <taxon>Gammaproteobacteria</taxon>
        <taxon>Pasteurellales</taxon>
        <taxon>Pasteurellaceae</taxon>
        <taxon>Glaesserella</taxon>
    </lineage>
</organism>
<dbReference type="RefSeq" id="WP_176443667.1">
    <property type="nucleotide sequence ID" value="NZ_CP041334.1"/>
</dbReference>
<name>A0A859IG56_GLAPU</name>
<evidence type="ECO:0000313" key="1">
    <source>
        <dbReference type="EMBL" id="QKY72962.1"/>
    </source>
</evidence>
<evidence type="ECO:0000313" key="2">
    <source>
        <dbReference type="Proteomes" id="UP000509790"/>
    </source>
</evidence>
<accession>A0A859IG56</accession>
<dbReference type="Proteomes" id="UP000509790">
    <property type="component" value="Chromosome"/>
</dbReference>
<protein>
    <submittedName>
        <fullName evidence="1">Uncharacterized protein</fullName>
    </submittedName>
</protein>
<reference evidence="1 2" key="1">
    <citation type="submission" date="2019-06" db="EMBL/GenBank/DDBJ databases">
        <title>Complete genome sequence of Haemophilus parasuis HPS412.</title>
        <authorList>
            <person name="Yang S."/>
            <person name="Huang C."/>
        </authorList>
    </citation>
    <scope>NUCLEOTIDE SEQUENCE [LARGE SCALE GENOMIC DNA]</scope>
    <source>
        <strain evidence="1 2">HPS412</strain>
    </source>
</reference>
<proteinExistence type="predicted"/>
<dbReference type="AlphaFoldDB" id="A0A859IG56"/>
<gene>
    <name evidence="1" type="ORF">FLK62_06685</name>
</gene>